<feature type="chain" id="PRO_5044811210" evidence="4">
    <location>
        <begin position="25"/>
        <end position="198"/>
    </location>
</feature>
<keyword evidence="2" id="KW-0793">Thylakoid</keyword>
<evidence type="ECO:0000313" key="5">
    <source>
        <dbReference type="EMBL" id="KAL3804346.1"/>
    </source>
</evidence>
<dbReference type="InterPro" id="IPR008797">
    <property type="entry name" value="PSII_PsbQ"/>
</dbReference>
<proteinExistence type="predicted"/>
<dbReference type="Pfam" id="PF05757">
    <property type="entry name" value="PsbQ"/>
    <property type="match status" value="1"/>
</dbReference>
<dbReference type="Proteomes" id="UP001516023">
    <property type="component" value="Unassembled WGS sequence"/>
</dbReference>
<evidence type="ECO:0000313" key="6">
    <source>
        <dbReference type="Proteomes" id="UP001516023"/>
    </source>
</evidence>
<dbReference type="InterPro" id="IPR023222">
    <property type="entry name" value="PsbQ-like_dom_sf"/>
</dbReference>
<comment type="subcellular location">
    <subcellularLocation>
        <location evidence="1">Membrane</location>
    </subcellularLocation>
</comment>
<keyword evidence="4" id="KW-0732">Signal</keyword>
<dbReference type="SUPFAM" id="SSF101112">
    <property type="entry name" value="Oxygen-evolving enhancer protein 3"/>
    <property type="match status" value="1"/>
</dbReference>
<dbReference type="EMBL" id="JABMIG020000008">
    <property type="protein sequence ID" value="KAL3804346.1"/>
    <property type="molecule type" value="Genomic_DNA"/>
</dbReference>
<accession>A0ABD3QWY1</accession>
<evidence type="ECO:0000256" key="2">
    <source>
        <dbReference type="ARBA" id="ARBA00023078"/>
    </source>
</evidence>
<keyword evidence="6" id="KW-1185">Reference proteome</keyword>
<gene>
    <name evidence="5" type="ORF">HJC23_011274</name>
</gene>
<organism evidence="5 6">
    <name type="scientific">Cyclotella cryptica</name>
    <dbReference type="NCBI Taxonomy" id="29204"/>
    <lineage>
        <taxon>Eukaryota</taxon>
        <taxon>Sar</taxon>
        <taxon>Stramenopiles</taxon>
        <taxon>Ochrophyta</taxon>
        <taxon>Bacillariophyta</taxon>
        <taxon>Coscinodiscophyceae</taxon>
        <taxon>Thalassiosirophycidae</taxon>
        <taxon>Stephanodiscales</taxon>
        <taxon>Stephanodiscaceae</taxon>
        <taxon>Cyclotella</taxon>
    </lineage>
</organism>
<evidence type="ECO:0000256" key="1">
    <source>
        <dbReference type="ARBA" id="ARBA00004370"/>
    </source>
</evidence>
<evidence type="ECO:0000256" key="3">
    <source>
        <dbReference type="ARBA" id="ARBA00023136"/>
    </source>
</evidence>
<evidence type="ECO:0000256" key="4">
    <source>
        <dbReference type="SAM" id="SignalP"/>
    </source>
</evidence>
<reference evidence="5 6" key="1">
    <citation type="journal article" date="2020" name="G3 (Bethesda)">
        <title>Improved Reference Genome for Cyclotella cryptica CCMP332, a Model for Cell Wall Morphogenesis, Salinity Adaptation, and Lipid Production in Diatoms (Bacillariophyta).</title>
        <authorList>
            <person name="Roberts W.R."/>
            <person name="Downey K.M."/>
            <person name="Ruck E.C."/>
            <person name="Traller J.C."/>
            <person name="Alverson A.J."/>
        </authorList>
    </citation>
    <scope>NUCLEOTIDE SEQUENCE [LARGE SCALE GENOMIC DNA]</scope>
    <source>
        <strain evidence="5 6">CCMP332</strain>
    </source>
</reference>
<dbReference type="AlphaFoldDB" id="A0ABD3QWY1"/>
<feature type="signal peptide" evidence="4">
    <location>
        <begin position="1"/>
        <end position="24"/>
    </location>
</feature>
<name>A0ABD3QWY1_9STRA</name>
<comment type="caution">
    <text evidence="5">The sequence shown here is derived from an EMBL/GenBank/DDBJ whole genome shotgun (WGS) entry which is preliminary data.</text>
</comment>
<dbReference type="Gene3D" id="1.20.120.290">
    <property type="entry name" value="Oxygen-evolving enhancer protein 3 (PsbQ), four-helix up-down bundle"/>
    <property type="match status" value="1"/>
</dbReference>
<dbReference type="GO" id="GO:0016020">
    <property type="term" value="C:membrane"/>
    <property type="evidence" value="ECO:0007669"/>
    <property type="project" value="UniProtKB-SubCell"/>
</dbReference>
<protein>
    <submittedName>
        <fullName evidence="5">Uncharacterized protein</fullName>
    </submittedName>
</protein>
<sequence length="198" mass="21258">MGIYRQMQPLLVLAFVTSLPAASSFAVRTTDGSARRDFLQSIAITTSAAVFTVSTYPGISNAAYGDSSNIVMPNYIEYLIEKNKQVDPNDLLYKGPDLELQLRRIGEAANRLPEIASLCGERKWSQVQGIITGPLGTLLQTMNSLASAAGTKEAKDAAKLVKNDLIEISAAAGKKDSSGCIKASEKASKDLEKFVKLL</sequence>
<keyword evidence="3" id="KW-0472">Membrane</keyword>